<evidence type="ECO:0000256" key="1">
    <source>
        <dbReference type="ARBA" id="ARBA00012513"/>
    </source>
</evidence>
<dbReference type="Gene3D" id="1.10.510.10">
    <property type="entry name" value="Transferase(Phosphotransferase) domain 1"/>
    <property type="match status" value="1"/>
</dbReference>
<dbReference type="SUPFAM" id="SSF56112">
    <property type="entry name" value="Protein kinase-like (PK-like)"/>
    <property type="match status" value="1"/>
</dbReference>
<organism evidence="10 11">
    <name type="scientific">Datura stramonium</name>
    <name type="common">Jimsonweed</name>
    <name type="synonym">Common thornapple</name>
    <dbReference type="NCBI Taxonomy" id="4076"/>
    <lineage>
        <taxon>Eukaryota</taxon>
        <taxon>Viridiplantae</taxon>
        <taxon>Streptophyta</taxon>
        <taxon>Embryophyta</taxon>
        <taxon>Tracheophyta</taxon>
        <taxon>Spermatophyta</taxon>
        <taxon>Magnoliopsida</taxon>
        <taxon>eudicotyledons</taxon>
        <taxon>Gunneridae</taxon>
        <taxon>Pentapetalae</taxon>
        <taxon>asterids</taxon>
        <taxon>lamiids</taxon>
        <taxon>Solanales</taxon>
        <taxon>Solanaceae</taxon>
        <taxon>Solanoideae</taxon>
        <taxon>Datureae</taxon>
        <taxon>Datura</taxon>
    </lineage>
</organism>
<protein>
    <recommendedName>
        <fullName evidence="1">non-specific serine/threonine protein kinase</fullName>
        <ecNumber evidence="1">2.7.11.1</ecNumber>
    </recommendedName>
</protein>
<reference evidence="10 11" key="1">
    <citation type="journal article" date="2021" name="BMC Genomics">
        <title>Datura genome reveals duplications of psychoactive alkaloid biosynthetic genes and high mutation rate following tissue culture.</title>
        <authorList>
            <person name="Rajewski A."/>
            <person name="Carter-House D."/>
            <person name="Stajich J."/>
            <person name="Litt A."/>
        </authorList>
    </citation>
    <scope>NUCLEOTIDE SEQUENCE [LARGE SCALE GENOMIC DNA]</scope>
    <source>
        <strain evidence="10">AR-01</strain>
    </source>
</reference>
<dbReference type="InterPro" id="IPR000719">
    <property type="entry name" value="Prot_kinase_dom"/>
</dbReference>
<evidence type="ECO:0000313" key="11">
    <source>
        <dbReference type="Proteomes" id="UP000823775"/>
    </source>
</evidence>
<name>A0ABS8S7J5_DATST</name>
<dbReference type="EC" id="2.7.11.1" evidence="1"/>
<comment type="caution">
    <text evidence="10">The sequence shown here is derived from an EMBL/GenBank/DDBJ whole genome shotgun (WGS) entry which is preliminary data.</text>
</comment>
<keyword evidence="2" id="KW-0723">Serine/threonine-protein kinase</keyword>
<evidence type="ECO:0000256" key="5">
    <source>
        <dbReference type="ARBA" id="ARBA00022777"/>
    </source>
</evidence>
<evidence type="ECO:0000256" key="8">
    <source>
        <dbReference type="ARBA" id="ARBA00048679"/>
    </source>
</evidence>
<sequence>MMESCSQENQLFCLRNPEDFLDIVRNIPAAPSKYEESKPLTWNSRVKTALQDSKGTRYLHEVCSPSLVHSNIKSENILLDAELNPHLSDCGLASLIADADQALNHNTGSGWCLGFICLGSVP</sequence>
<dbReference type="InterPro" id="IPR001245">
    <property type="entry name" value="Ser-Thr/Tyr_kinase_cat_dom"/>
</dbReference>
<comment type="catalytic activity">
    <reaction evidence="7">
        <text>L-threonyl-[protein] + ATP = O-phospho-L-threonyl-[protein] + ADP + H(+)</text>
        <dbReference type="Rhea" id="RHEA:46608"/>
        <dbReference type="Rhea" id="RHEA-COMP:11060"/>
        <dbReference type="Rhea" id="RHEA-COMP:11605"/>
        <dbReference type="ChEBI" id="CHEBI:15378"/>
        <dbReference type="ChEBI" id="CHEBI:30013"/>
        <dbReference type="ChEBI" id="CHEBI:30616"/>
        <dbReference type="ChEBI" id="CHEBI:61977"/>
        <dbReference type="ChEBI" id="CHEBI:456216"/>
        <dbReference type="EC" id="2.7.11.1"/>
    </reaction>
</comment>
<evidence type="ECO:0000256" key="3">
    <source>
        <dbReference type="ARBA" id="ARBA00022679"/>
    </source>
</evidence>
<evidence type="ECO:0000256" key="7">
    <source>
        <dbReference type="ARBA" id="ARBA00047899"/>
    </source>
</evidence>
<dbReference type="PANTHER" id="PTHR48005">
    <property type="entry name" value="LEUCINE RICH REPEAT KINASE 2"/>
    <property type="match status" value="1"/>
</dbReference>
<dbReference type="PROSITE" id="PS50011">
    <property type="entry name" value="PROTEIN_KINASE_DOM"/>
    <property type="match status" value="1"/>
</dbReference>
<keyword evidence="4" id="KW-0547">Nucleotide-binding</keyword>
<keyword evidence="5" id="KW-0418">Kinase</keyword>
<dbReference type="InterPro" id="IPR011009">
    <property type="entry name" value="Kinase-like_dom_sf"/>
</dbReference>
<feature type="domain" description="Protein kinase" evidence="9">
    <location>
        <begin position="1"/>
        <end position="122"/>
    </location>
</feature>
<evidence type="ECO:0000256" key="2">
    <source>
        <dbReference type="ARBA" id="ARBA00022527"/>
    </source>
</evidence>
<evidence type="ECO:0000256" key="4">
    <source>
        <dbReference type="ARBA" id="ARBA00022741"/>
    </source>
</evidence>
<gene>
    <name evidence="10" type="ORF">HAX54_025570</name>
</gene>
<evidence type="ECO:0000256" key="6">
    <source>
        <dbReference type="ARBA" id="ARBA00022840"/>
    </source>
</evidence>
<dbReference type="EMBL" id="JACEIK010000310">
    <property type="protein sequence ID" value="MCD7454676.1"/>
    <property type="molecule type" value="Genomic_DNA"/>
</dbReference>
<keyword evidence="11" id="KW-1185">Reference proteome</keyword>
<evidence type="ECO:0000259" key="9">
    <source>
        <dbReference type="PROSITE" id="PS50011"/>
    </source>
</evidence>
<dbReference type="Proteomes" id="UP000823775">
    <property type="component" value="Unassembled WGS sequence"/>
</dbReference>
<evidence type="ECO:0000313" key="10">
    <source>
        <dbReference type="EMBL" id="MCD7454676.1"/>
    </source>
</evidence>
<comment type="catalytic activity">
    <reaction evidence="8">
        <text>L-seryl-[protein] + ATP = O-phospho-L-seryl-[protein] + ADP + H(+)</text>
        <dbReference type="Rhea" id="RHEA:17989"/>
        <dbReference type="Rhea" id="RHEA-COMP:9863"/>
        <dbReference type="Rhea" id="RHEA-COMP:11604"/>
        <dbReference type="ChEBI" id="CHEBI:15378"/>
        <dbReference type="ChEBI" id="CHEBI:29999"/>
        <dbReference type="ChEBI" id="CHEBI:30616"/>
        <dbReference type="ChEBI" id="CHEBI:83421"/>
        <dbReference type="ChEBI" id="CHEBI:456216"/>
        <dbReference type="EC" id="2.7.11.1"/>
    </reaction>
</comment>
<keyword evidence="6" id="KW-0067">ATP-binding</keyword>
<dbReference type="Pfam" id="PF07714">
    <property type="entry name" value="PK_Tyr_Ser-Thr"/>
    <property type="match status" value="1"/>
</dbReference>
<keyword evidence="3" id="KW-0808">Transferase</keyword>
<accession>A0ABS8S7J5</accession>
<proteinExistence type="predicted"/>
<dbReference type="PANTHER" id="PTHR48005:SF39">
    <property type="entry name" value="PROTEIN STRUBBELIG-RECEPTOR FAMILY 7"/>
    <property type="match status" value="1"/>
</dbReference>
<dbReference type="InterPro" id="IPR051420">
    <property type="entry name" value="Ser_Thr_Kinases_DiverseReg"/>
</dbReference>